<organism evidence="8 9">
    <name type="scientific">Photobacterium aphoticum</name>
    <dbReference type="NCBI Taxonomy" id="754436"/>
    <lineage>
        <taxon>Bacteria</taxon>
        <taxon>Pseudomonadati</taxon>
        <taxon>Pseudomonadota</taxon>
        <taxon>Gammaproteobacteria</taxon>
        <taxon>Vibrionales</taxon>
        <taxon>Vibrionaceae</taxon>
        <taxon>Photobacterium</taxon>
    </lineage>
</organism>
<evidence type="ECO:0000256" key="1">
    <source>
        <dbReference type="ARBA" id="ARBA00022722"/>
    </source>
</evidence>
<keyword evidence="3" id="KW-0255">Endonuclease</keyword>
<dbReference type="Gene3D" id="1.20.120.920">
    <property type="entry name" value="CRISPR-associated endonuclease Cas1, C-terminal domain"/>
    <property type="match status" value="1"/>
</dbReference>
<accession>A0A090QTJ4</accession>
<dbReference type="STRING" id="754436.JCM19237_1876"/>
<evidence type="ECO:0000256" key="7">
    <source>
        <dbReference type="ARBA" id="ARBA00023125"/>
    </source>
</evidence>
<gene>
    <name evidence="8" type="ORF">JCM19237_1876</name>
</gene>
<dbReference type="GO" id="GO:0003677">
    <property type="term" value="F:DNA binding"/>
    <property type="evidence" value="ECO:0007669"/>
    <property type="project" value="UniProtKB-KW"/>
</dbReference>
<evidence type="ECO:0000313" key="8">
    <source>
        <dbReference type="EMBL" id="GAL06231.1"/>
    </source>
</evidence>
<evidence type="ECO:0000313" key="9">
    <source>
        <dbReference type="Proteomes" id="UP000029227"/>
    </source>
</evidence>
<keyword evidence="2" id="KW-0479">Metal-binding</keyword>
<dbReference type="GO" id="GO:0004519">
    <property type="term" value="F:endonuclease activity"/>
    <property type="evidence" value="ECO:0007669"/>
    <property type="project" value="UniProtKB-KW"/>
</dbReference>
<sequence>MIVERVVLTMVHKRQLKPEDFALTDEGCEMSAAARKTFLTALLTALTYQRSKKETRLIDDILQQTRDVKMALKLDTVFTPWTPQ</sequence>
<comment type="caution">
    <text evidence="8">The sequence shown here is derived from an EMBL/GenBank/DDBJ whole genome shotgun (WGS) entry which is preliminary data.</text>
</comment>
<dbReference type="GO" id="GO:0043571">
    <property type="term" value="P:maintenance of CRISPR repeat elements"/>
    <property type="evidence" value="ECO:0007669"/>
    <property type="project" value="InterPro"/>
</dbReference>
<dbReference type="GO" id="GO:0051607">
    <property type="term" value="P:defense response to virus"/>
    <property type="evidence" value="ECO:0007669"/>
    <property type="project" value="UniProtKB-KW"/>
</dbReference>
<evidence type="ECO:0000256" key="3">
    <source>
        <dbReference type="ARBA" id="ARBA00022759"/>
    </source>
</evidence>
<evidence type="ECO:0000256" key="4">
    <source>
        <dbReference type="ARBA" id="ARBA00022801"/>
    </source>
</evidence>
<dbReference type="Proteomes" id="UP000029227">
    <property type="component" value="Unassembled WGS sequence"/>
</dbReference>
<dbReference type="GO" id="GO:0046872">
    <property type="term" value="F:metal ion binding"/>
    <property type="evidence" value="ECO:0007669"/>
    <property type="project" value="UniProtKB-KW"/>
</dbReference>
<keyword evidence="4" id="KW-0378">Hydrolase</keyword>
<keyword evidence="6" id="KW-0051">Antiviral defense</keyword>
<dbReference type="InterPro" id="IPR002729">
    <property type="entry name" value="CRISPR-assoc_Cas1"/>
</dbReference>
<dbReference type="InterPro" id="IPR042206">
    <property type="entry name" value="CRISPR-assoc_Cas1_C"/>
</dbReference>
<dbReference type="Pfam" id="PF01867">
    <property type="entry name" value="Cas_Cas1"/>
    <property type="match status" value="1"/>
</dbReference>
<evidence type="ECO:0000256" key="6">
    <source>
        <dbReference type="ARBA" id="ARBA00023118"/>
    </source>
</evidence>
<dbReference type="GO" id="GO:0016787">
    <property type="term" value="F:hydrolase activity"/>
    <property type="evidence" value="ECO:0007669"/>
    <property type="project" value="UniProtKB-KW"/>
</dbReference>
<dbReference type="AlphaFoldDB" id="A0A090QTJ4"/>
<protein>
    <submittedName>
        <fullName evidence="8">Uncharacterized protein</fullName>
    </submittedName>
</protein>
<keyword evidence="7" id="KW-0238">DNA-binding</keyword>
<name>A0A090QTJ4_9GAMM</name>
<evidence type="ECO:0000256" key="2">
    <source>
        <dbReference type="ARBA" id="ARBA00022723"/>
    </source>
</evidence>
<keyword evidence="5" id="KW-0460">Magnesium</keyword>
<reference evidence="8 9" key="1">
    <citation type="journal article" date="2014" name="Genome Announc.">
        <title>Draft Genome Sequences of Two Vibrionaceae Species, Vibrio ponticus C121 and Photobacterium aphoticum C119, Isolated as Coral Reef Microbiota.</title>
        <authorList>
            <person name="Al-saari N."/>
            <person name="Meirelles P.M."/>
            <person name="Mino S."/>
            <person name="Suda W."/>
            <person name="Oshima K."/>
            <person name="Hattori M."/>
            <person name="Ohkuma M."/>
            <person name="Thompson F.L."/>
            <person name="Gomez-Gil B."/>
            <person name="Sawabe T."/>
            <person name="Sawabe T."/>
        </authorList>
    </citation>
    <scope>NUCLEOTIDE SEQUENCE [LARGE SCALE GENOMIC DNA]</scope>
    <source>
        <strain evidence="8 9">JCM 19237</strain>
    </source>
</reference>
<proteinExistence type="predicted"/>
<keyword evidence="1" id="KW-0540">Nuclease</keyword>
<evidence type="ECO:0000256" key="5">
    <source>
        <dbReference type="ARBA" id="ARBA00022842"/>
    </source>
</evidence>
<dbReference type="EMBL" id="BBMN01000010">
    <property type="protein sequence ID" value="GAL06231.1"/>
    <property type="molecule type" value="Genomic_DNA"/>
</dbReference>